<dbReference type="Pfam" id="PF13458">
    <property type="entry name" value="Peripla_BP_6"/>
    <property type="match status" value="1"/>
</dbReference>
<feature type="chain" id="PRO_5032496314" evidence="4">
    <location>
        <begin position="29"/>
        <end position="396"/>
    </location>
</feature>
<dbReference type="PROSITE" id="PS51318">
    <property type="entry name" value="TAT"/>
    <property type="match status" value="1"/>
</dbReference>
<evidence type="ECO:0000256" key="4">
    <source>
        <dbReference type="SAM" id="SignalP"/>
    </source>
</evidence>
<dbReference type="PANTHER" id="PTHR30483:SF6">
    <property type="entry name" value="PERIPLASMIC BINDING PROTEIN OF ABC TRANSPORTER FOR NATURAL AMINO ACIDS"/>
    <property type="match status" value="1"/>
</dbReference>
<dbReference type="SUPFAM" id="SSF53822">
    <property type="entry name" value="Periplasmic binding protein-like I"/>
    <property type="match status" value="1"/>
</dbReference>
<dbReference type="InterPro" id="IPR051010">
    <property type="entry name" value="BCAA_transport"/>
</dbReference>
<dbReference type="Proteomes" id="UP000460715">
    <property type="component" value="Unassembled WGS sequence"/>
</dbReference>
<accession>A0A845BA80</accession>
<reference evidence="6 7" key="1">
    <citation type="submission" date="2019-03" db="EMBL/GenBank/DDBJ databases">
        <title>Roseomonas sp. a novel Roseomonas species isolated from Sea whip Gorgonian.</title>
        <authorList>
            <person name="Li F."/>
            <person name="Pan X."/>
            <person name="Huang S."/>
            <person name="Li Z."/>
            <person name="Meng B."/>
        </authorList>
    </citation>
    <scope>NUCLEOTIDE SEQUENCE [LARGE SCALE GENOMIC DNA]</scope>
    <source>
        <strain evidence="6 7">M0104</strain>
    </source>
</reference>
<evidence type="ECO:0000256" key="3">
    <source>
        <dbReference type="ARBA" id="ARBA00022970"/>
    </source>
</evidence>
<evidence type="ECO:0000313" key="7">
    <source>
        <dbReference type="Proteomes" id="UP000460715"/>
    </source>
</evidence>
<dbReference type="InterPro" id="IPR028081">
    <property type="entry name" value="Leu-bd"/>
</dbReference>
<feature type="signal peptide" evidence="4">
    <location>
        <begin position="1"/>
        <end position="28"/>
    </location>
</feature>
<keyword evidence="7" id="KW-1185">Reference proteome</keyword>
<comment type="caution">
    <text evidence="6">The sequence shown here is derived from an EMBL/GenBank/DDBJ whole genome shotgun (WGS) entry which is preliminary data.</text>
</comment>
<evidence type="ECO:0000256" key="1">
    <source>
        <dbReference type="ARBA" id="ARBA00010062"/>
    </source>
</evidence>
<name>A0A845BA80_9PROT</name>
<dbReference type="PANTHER" id="PTHR30483">
    <property type="entry name" value="LEUCINE-SPECIFIC-BINDING PROTEIN"/>
    <property type="match status" value="1"/>
</dbReference>
<sequence>MTLTRRQLGLGAAAAASLPLGLARPALAQNEPIRIGWLAAMTGPSSAPAVGFNRGVEFAANAINAAGGVKGRKIDIITRDTQGDPTKCVNATQEMISQIKTHAVWGPTNSGESLAVTAIMARAKMPNIHPCVVDSLIDEKRYPNAFRLAPSNTQWDDAVRGYCLNVLKAKKVAVIGDTTGYGVTAAKASAAGLRKDGAEVVYEANIDYTQPDMTPDMLRARNAGAEAIVVWSTSTGMDARLFNTRASMGWDVPFVGHPSMASGEIASLVTKPENWKKVYAIGYRSCSYDEQGKLPAHTQELVDRLKGKVSLDDTLLWWVAGGYDAVQLIADAVKNTGSSANADIIGYWNSLKNYPGYFGTYTYSPTEHNGYPTEEVVMSEASSARNGTFALAPGYG</sequence>
<keyword evidence="3" id="KW-0813">Transport</keyword>
<dbReference type="AlphaFoldDB" id="A0A845BA80"/>
<dbReference type="OrthoDB" id="5450279at2"/>
<dbReference type="Gene3D" id="3.40.50.2300">
    <property type="match status" value="2"/>
</dbReference>
<proteinExistence type="inferred from homology"/>
<comment type="similarity">
    <text evidence="1">Belongs to the leucine-binding protein family.</text>
</comment>
<evidence type="ECO:0000313" key="6">
    <source>
        <dbReference type="EMBL" id="MXP63070.1"/>
    </source>
</evidence>
<keyword evidence="2 4" id="KW-0732">Signal</keyword>
<feature type="domain" description="Leucine-binding protein" evidence="5">
    <location>
        <begin position="32"/>
        <end position="369"/>
    </location>
</feature>
<dbReference type="InterPro" id="IPR006311">
    <property type="entry name" value="TAT_signal"/>
</dbReference>
<evidence type="ECO:0000259" key="5">
    <source>
        <dbReference type="Pfam" id="PF13458"/>
    </source>
</evidence>
<dbReference type="InterPro" id="IPR028082">
    <property type="entry name" value="Peripla_BP_I"/>
</dbReference>
<organism evidence="6 7">
    <name type="scientific">Teichococcus coralli</name>
    <dbReference type="NCBI Taxonomy" id="2545983"/>
    <lineage>
        <taxon>Bacteria</taxon>
        <taxon>Pseudomonadati</taxon>
        <taxon>Pseudomonadota</taxon>
        <taxon>Alphaproteobacteria</taxon>
        <taxon>Acetobacterales</taxon>
        <taxon>Roseomonadaceae</taxon>
        <taxon>Roseomonas</taxon>
    </lineage>
</organism>
<dbReference type="GO" id="GO:0006865">
    <property type="term" value="P:amino acid transport"/>
    <property type="evidence" value="ECO:0007669"/>
    <property type="project" value="UniProtKB-KW"/>
</dbReference>
<gene>
    <name evidence="6" type="ORF">E0493_06845</name>
</gene>
<protein>
    <submittedName>
        <fullName evidence="6">Amino acid ABC transporter substrate-binding protein</fullName>
    </submittedName>
</protein>
<evidence type="ECO:0000256" key="2">
    <source>
        <dbReference type="ARBA" id="ARBA00022729"/>
    </source>
</evidence>
<keyword evidence="3" id="KW-0029">Amino-acid transport</keyword>
<dbReference type="RefSeq" id="WP_160936182.1">
    <property type="nucleotide sequence ID" value="NZ_SNVJ01000004.1"/>
</dbReference>
<dbReference type="EMBL" id="SNVJ01000004">
    <property type="protein sequence ID" value="MXP63070.1"/>
    <property type="molecule type" value="Genomic_DNA"/>
</dbReference>